<feature type="domain" description="ABC transmembrane type-1" evidence="10">
    <location>
        <begin position="102"/>
        <end position="316"/>
    </location>
</feature>
<dbReference type="InterPro" id="IPR050809">
    <property type="entry name" value="UgpAE/MalFG_permease"/>
</dbReference>
<dbReference type="Pfam" id="PF00528">
    <property type="entry name" value="BPD_transp_1"/>
    <property type="match status" value="1"/>
</dbReference>
<feature type="transmembrane region" description="Helical" evidence="8">
    <location>
        <begin position="43"/>
        <end position="69"/>
    </location>
</feature>
<feature type="region of interest" description="Disordered" evidence="9">
    <location>
        <begin position="1"/>
        <end position="33"/>
    </location>
</feature>
<evidence type="ECO:0000256" key="6">
    <source>
        <dbReference type="ARBA" id="ARBA00022989"/>
    </source>
</evidence>
<evidence type="ECO:0000313" key="11">
    <source>
        <dbReference type="EMBL" id="MBB3931700.1"/>
    </source>
</evidence>
<dbReference type="EMBL" id="JACIDS010000003">
    <property type="protein sequence ID" value="MBB3931700.1"/>
    <property type="molecule type" value="Genomic_DNA"/>
</dbReference>
<evidence type="ECO:0000256" key="1">
    <source>
        <dbReference type="ARBA" id="ARBA00004651"/>
    </source>
</evidence>
<keyword evidence="11" id="KW-0762">Sugar transport</keyword>
<name>A0A840AMZ1_9HYPH</name>
<dbReference type="SUPFAM" id="SSF161098">
    <property type="entry name" value="MetI-like"/>
    <property type="match status" value="1"/>
</dbReference>
<feature type="compositionally biased region" description="Low complexity" evidence="9">
    <location>
        <begin position="18"/>
        <end position="29"/>
    </location>
</feature>
<accession>A0A840AMZ1</accession>
<dbReference type="Gene3D" id="1.10.3720.10">
    <property type="entry name" value="MetI-like"/>
    <property type="match status" value="1"/>
</dbReference>
<sequence>MSTLSAKAAGTQAANSKAASTDPAATTPAIRGTRHRRVDRSQWVGYLYIAPAIALVIVFFVVPLGMTAWMSLHNWPLMGTHSFIGLDNYIAITKDVRFWRALNFTFYYTVIVTIAIFAVAFPLALFVERPRPMVGAYRTAFFMPVVVGFASASLLWAWLLNVDAGLFSPAAYQLGLTDKKVNLLATFNPAFWSIIVMVVWKVAGFTMVILMTGLQSIPGELMEAAKIDGANAWQRFRSITLPLMRRTLALALILSVAGSILAFDQFYIILRGGPRNSTLTAVYWIFNQSFVSFKLGYGAALSMVLLVILVVLSLVQLRLLRNPEGM</sequence>
<evidence type="ECO:0000256" key="8">
    <source>
        <dbReference type="RuleBase" id="RU363032"/>
    </source>
</evidence>
<dbReference type="InterPro" id="IPR000515">
    <property type="entry name" value="MetI-like"/>
</dbReference>
<dbReference type="PANTHER" id="PTHR43227">
    <property type="entry name" value="BLL4140 PROTEIN"/>
    <property type="match status" value="1"/>
</dbReference>
<evidence type="ECO:0000259" key="10">
    <source>
        <dbReference type="PROSITE" id="PS50928"/>
    </source>
</evidence>
<comment type="similarity">
    <text evidence="2 8">Belongs to the binding-protein-dependent transport system permease family.</text>
</comment>
<dbReference type="CDD" id="cd06261">
    <property type="entry name" value="TM_PBP2"/>
    <property type="match status" value="1"/>
</dbReference>
<evidence type="ECO:0000256" key="5">
    <source>
        <dbReference type="ARBA" id="ARBA00022692"/>
    </source>
</evidence>
<organism evidence="11 12">
    <name type="scientific">Kaistia hirudinis</name>
    <dbReference type="NCBI Taxonomy" id="1293440"/>
    <lineage>
        <taxon>Bacteria</taxon>
        <taxon>Pseudomonadati</taxon>
        <taxon>Pseudomonadota</taxon>
        <taxon>Alphaproteobacteria</taxon>
        <taxon>Hyphomicrobiales</taxon>
        <taxon>Kaistiaceae</taxon>
        <taxon>Kaistia</taxon>
    </lineage>
</organism>
<dbReference type="GO" id="GO:0005886">
    <property type="term" value="C:plasma membrane"/>
    <property type="evidence" value="ECO:0007669"/>
    <property type="project" value="UniProtKB-SubCell"/>
</dbReference>
<keyword evidence="3 8" id="KW-0813">Transport</keyword>
<feature type="transmembrane region" description="Helical" evidence="8">
    <location>
        <begin position="297"/>
        <end position="320"/>
    </location>
</feature>
<comment type="subcellular location">
    <subcellularLocation>
        <location evidence="1 8">Cell membrane</location>
        <topology evidence="1 8">Multi-pass membrane protein</topology>
    </subcellularLocation>
</comment>
<keyword evidence="6 8" id="KW-1133">Transmembrane helix</keyword>
<feature type="transmembrane region" description="Helical" evidence="8">
    <location>
        <begin position="190"/>
        <end position="214"/>
    </location>
</feature>
<dbReference type="RefSeq" id="WP_246409630.1">
    <property type="nucleotide sequence ID" value="NZ_JACIDS010000003.1"/>
</dbReference>
<feature type="transmembrane region" description="Helical" evidence="8">
    <location>
        <begin position="106"/>
        <end position="127"/>
    </location>
</feature>
<comment type="caution">
    <text evidence="11">The sequence shown here is derived from an EMBL/GenBank/DDBJ whole genome shotgun (WGS) entry which is preliminary data.</text>
</comment>
<evidence type="ECO:0000256" key="7">
    <source>
        <dbReference type="ARBA" id="ARBA00023136"/>
    </source>
</evidence>
<keyword evidence="5 8" id="KW-0812">Transmembrane</keyword>
<dbReference type="GO" id="GO:0055085">
    <property type="term" value="P:transmembrane transport"/>
    <property type="evidence" value="ECO:0007669"/>
    <property type="project" value="InterPro"/>
</dbReference>
<protein>
    <submittedName>
        <fullName evidence="11">Multiple sugar transport system permease protein</fullName>
    </submittedName>
</protein>
<dbReference type="Proteomes" id="UP000553963">
    <property type="component" value="Unassembled WGS sequence"/>
</dbReference>
<dbReference type="PROSITE" id="PS50928">
    <property type="entry name" value="ABC_TM1"/>
    <property type="match status" value="1"/>
</dbReference>
<evidence type="ECO:0000256" key="2">
    <source>
        <dbReference type="ARBA" id="ARBA00009306"/>
    </source>
</evidence>
<dbReference type="PANTHER" id="PTHR43227:SF11">
    <property type="entry name" value="BLL4140 PROTEIN"/>
    <property type="match status" value="1"/>
</dbReference>
<feature type="transmembrane region" description="Helical" evidence="8">
    <location>
        <begin position="247"/>
        <end position="270"/>
    </location>
</feature>
<keyword evidence="12" id="KW-1185">Reference proteome</keyword>
<reference evidence="11 12" key="1">
    <citation type="submission" date="2020-08" db="EMBL/GenBank/DDBJ databases">
        <title>Genomic Encyclopedia of Type Strains, Phase IV (KMG-IV): sequencing the most valuable type-strain genomes for metagenomic binning, comparative biology and taxonomic classification.</title>
        <authorList>
            <person name="Goeker M."/>
        </authorList>
    </citation>
    <scope>NUCLEOTIDE SEQUENCE [LARGE SCALE GENOMIC DNA]</scope>
    <source>
        <strain evidence="11 12">DSM 25966</strain>
    </source>
</reference>
<gene>
    <name evidence="11" type="ORF">GGR25_002750</name>
</gene>
<dbReference type="AlphaFoldDB" id="A0A840AMZ1"/>
<evidence type="ECO:0000256" key="4">
    <source>
        <dbReference type="ARBA" id="ARBA00022475"/>
    </source>
</evidence>
<dbReference type="InterPro" id="IPR035906">
    <property type="entry name" value="MetI-like_sf"/>
</dbReference>
<evidence type="ECO:0000256" key="3">
    <source>
        <dbReference type="ARBA" id="ARBA00022448"/>
    </source>
</evidence>
<keyword evidence="4" id="KW-1003">Cell membrane</keyword>
<keyword evidence="7 8" id="KW-0472">Membrane</keyword>
<feature type="transmembrane region" description="Helical" evidence="8">
    <location>
        <begin position="139"/>
        <end position="159"/>
    </location>
</feature>
<proteinExistence type="inferred from homology"/>
<evidence type="ECO:0000313" key="12">
    <source>
        <dbReference type="Proteomes" id="UP000553963"/>
    </source>
</evidence>
<evidence type="ECO:0000256" key="9">
    <source>
        <dbReference type="SAM" id="MobiDB-lite"/>
    </source>
</evidence>